<name>A0A3D9KZV2_MARFU</name>
<dbReference type="PANTHER" id="PTHR43037">
    <property type="entry name" value="UNNAMED PRODUCT-RELATED"/>
    <property type="match status" value="1"/>
</dbReference>
<keyword evidence="4" id="KW-1185">Reference proteome</keyword>
<dbReference type="Proteomes" id="UP000256779">
    <property type="component" value="Unassembled WGS sequence"/>
</dbReference>
<accession>A0A3D9KZV2</accession>
<keyword evidence="1 2" id="KW-0732">Signal</keyword>
<dbReference type="InterPro" id="IPR050955">
    <property type="entry name" value="Plant_Biomass_Hydrol_Est"/>
</dbReference>
<reference evidence="3 4" key="1">
    <citation type="submission" date="2018-07" db="EMBL/GenBank/DDBJ databases">
        <title>Genomic Encyclopedia of Type Strains, Phase IV (KMG-IV): sequencing the most valuable type-strain genomes for metagenomic binning, comparative biology and taxonomic classification.</title>
        <authorList>
            <person name="Goeker M."/>
        </authorList>
    </citation>
    <scope>NUCLEOTIDE SEQUENCE [LARGE SCALE GENOMIC DNA]</scope>
    <source>
        <strain evidence="3 4">DSM 4134</strain>
    </source>
</reference>
<evidence type="ECO:0000256" key="1">
    <source>
        <dbReference type="ARBA" id="ARBA00022729"/>
    </source>
</evidence>
<dbReference type="Gene3D" id="3.40.50.1820">
    <property type="entry name" value="alpha/beta hydrolase"/>
    <property type="match status" value="1"/>
</dbReference>
<dbReference type="InterPro" id="IPR029058">
    <property type="entry name" value="AB_hydrolase_fold"/>
</dbReference>
<evidence type="ECO:0000313" key="4">
    <source>
        <dbReference type="Proteomes" id="UP000256779"/>
    </source>
</evidence>
<protein>
    <submittedName>
        <fullName evidence="3">Putative esterase</fullName>
    </submittedName>
</protein>
<feature type="signal peptide" evidence="2">
    <location>
        <begin position="1"/>
        <end position="20"/>
    </location>
</feature>
<dbReference type="PANTHER" id="PTHR43037:SF1">
    <property type="entry name" value="BLL1128 PROTEIN"/>
    <property type="match status" value="1"/>
</dbReference>
<proteinExistence type="predicted"/>
<dbReference type="OrthoDB" id="9764953at2"/>
<feature type="chain" id="PRO_5017748594" evidence="2">
    <location>
        <begin position="21"/>
        <end position="262"/>
    </location>
</feature>
<dbReference type="AlphaFoldDB" id="A0A3D9KZV2"/>
<gene>
    <name evidence="3" type="ORF">C7460_11571</name>
</gene>
<dbReference type="Pfam" id="PF00756">
    <property type="entry name" value="Esterase"/>
    <property type="match status" value="1"/>
</dbReference>
<evidence type="ECO:0000256" key="2">
    <source>
        <dbReference type="SAM" id="SignalP"/>
    </source>
</evidence>
<dbReference type="EMBL" id="QREG01000015">
    <property type="protein sequence ID" value="RED96180.1"/>
    <property type="molecule type" value="Genomic_DNA"/>
</dbReference>
<organism evidence="3 4">
    <name type="scientific">Marinoscillum furvescens DSM 4134</name>
    <dbReference type="NCBI Taxonomy" id="1122208"/>
    <lineage>
        <taxon>Bacteria</taxon>
        <taxon>Pseudomonadati</taxon>
        <taxon>Bacteroidota</taxon>
        <taxon>Cytophagia</taxon>
        <taxon>Cytophagales</taxon>
        <taxon>Reichenbachiellaceae</taxon>
        <taxon>Marinoscillum</taxon>
    </lineage>
</organism>
<dbReference type="RefSeq" id="WP_115869038.1">
    <property type="nucleotide sequence ID" value="NZ_QREG01000015.1"/>
</dbReference>
<comment type="caution">
    <text evidence="3">The sequence shown here is derived from an EMBL/GenBank/DDBJ whole genome shotgun (WGS) entry which is preliminary data.</text>
</comment>
<dbReference type="SUPFAM" id="SSF53474">
    <property type="entry name" value="alpha/beta-Hydrolases"/>
    <property type="match status" value="1"/>
</dbReference>
<sequence>MNKALSILSLFLLFGTVASAQLDKSTFEKQVYQNEGFSLNYRILYPEGFDANKEYPVVLFLHGAGERGSDNERQLIHGSKLFLAEDFRADYPVVVIFPQCPRESYWSTVDVERQPGNNRFTFRDSGKALPPMKAVVALMDSIQSLEYSKDDQIYVGGLSMGGLGTFEILWRRPEMFAAAFPICGGGNPSTVDAYAANTSLWVFHGAKDDVVFPTYSTDMVIALQKADADVKYTLYKNANHNSWGPAFAEPQLFPWLFSKSKK</sequence>
<dbReference type="InterPro" id="IPR000801">
    <property type="entry name" value="Esterase-like"/>
</dbReference>
<evidence type="ECO:0000313" key="3">
    <source>
        <dbReference type="EMBL" id="RED96180.1"/>
    </source>
</evidence>